<dbReference type="EC" id="1.16.3.1" evidence="6"/>
<dbReference type="GO" id="GO:0006879">
    <property type="term" value="P:intracellular iron ion homeostasis"/>
    <property type="evidence" value="ECO:0007669"/>
    <property type="project" value="UniProtKB-KW"/>
</dbReference>
<evidence type="ECO:0000256" key="7">
    <source>
        <dbReference type="PIRSR" id="PIRSR002560-1"/>
    </source>
</evidence>
<dbReference type="Gene3D" id="1.20.1260.10">
    <property type="match status" value="1"/>
</dbReference>
<feature type="binding site" evidence="7">
    <location>
        <position position="57"/>
    </location>
    <ligand>
        <name>Fe cation</name>
        <dbReference type="ChEBI" id="CHEBI:24875"/>
        <label>2</label>
    </ligand>
</feature>
<feature type="domain" description="Ferritin-like diiron" evidence="8">
    <location>
        <begin position="7"/>
        <end position="151"/>
    </location>
</feature>
<evidence type="ECO:0000256" key="2">
    <source>
        <dbReference type="ARBA" id="ARBA00022434"/>
    </source>
</evidence>
<keyword evidence="2 6" id="KW-0409">Iron storage</keyword>
<dbReference type="Pfam" id="PF00210">
    <property type="entry name" value="Ferritin"/>
    <property type="match status" value="1"/>
</dbReference>
<dbReference type="PRINTS" id="PR00601">
    <property type="entry name" value="BACFERRITIN"/>
</dbReference>
<gene>
    <name evidence="9" type="ORF">BHV66_07375</name>
</gene>
<reference evidence="9 10" key="1">
    <citation type="journal article" date="2016" name="Nat. Biotechnol.">
        <title>Measurement of bacterial replication rates in microbial communities.</title>
        <authorList>
            <person name="Brown C.T."/>
            <person name="Olm M.R."/>
            <person name="Thomas B.C."/>
            <person name="Banfield J.F."/>
        </authorList>
    </citation>
    <scope>NUCLEOTIDE SEQUENCE [LARGE SCALE GENOMIC DNA]</scope>
    <source>
        <strain evidence="9">CAG:67_53_122</strain>
    </source>
</reference>
<evidence type="ECO:0000256" key="1">
    <source>
        <dbReference type="ARBA" id="ARBA00008093"/>
    </source>
</evidence>
<dbReference type="PIRSF" id="PIRSF002560">
    <property type="entry name" value="Bacterioferritin"/>
    <property type="match status" value="1"/>
</dbReference>
<dbReference type="PROSITE" id="PS50905">
    <property type="entry name" value="FERRITIN_LIKE"/>
    <property type="match status" value="1"/>
</dbReference>
<dbReference type="GO" id="GO:0020037">
    <property type="term" value="F:heme binding"/>
    <property type="evidence" value="ECO:0007669"/>
    <property type="project" value="TreeGrafter"/>
</dbReference>
<dbReference type="SUPFAM" id="SSF47240">
    <property type="entry name" value="Ferritin-like"/>
    <property type="match status" value="1"/>
</dbReference>
<dbReference type="InterPro" id="IPR009078">
    <property type="entry name" value="Ferritin-like_SF"/>
</dbReference>
<evidence type="ECO:0000256" key="3">
    <source>
        <dbReference type="ARBA" id="ARBA00022617"/>
    </source>
</evidence>
<feature type="binding site" evidence="7">
    <location>
        <position position="60"/>
    </location>
    <ligand>
        <name>Fe cation</name>
        <dbReference type="ChEBI" id="CHEBI:24875"/>
        <label>1</label>
    </ligand>
</feature>
<dbReference type="RefSeq" id="WP_195272766.1">
    <property type="nucleotide sequence ID" value="NZ_BAAFLA010000001.1"/>
</dbReference>
<evidence type="ECO:0000313" key="9">
    <source>
        <dbReference type="EMBL" id="OKY93898.1"/>
    </source>
</evidence>
<dbReference type="CDD" id="cd00907">
    <property type="entry name" value="Bacterioferritin"/>
    <property type="match status" value="1"/>
</dbReference>
<evidence type="ECO:0000256" key="6">
    <source>
        <dbReference type="PIRNR" id="PIRNR002560"/>
    </source>
</evidence>
<dbReference type="InterPro" id="IPR009040">
    <property type="entry name" value="Ferritin-like_diiron"/>
</dbReference>
<feature type="binding site" evidence="7">
    <location>
        <position position="24"/>
    </location>
    <ligand>
        <name>Fe cation</name>
        <dbReference type="ChEBI" id="CHEBI:24875"/>
        <label>1</label>
    </ligand>
</feature>
<accession>A0A1Q6F515</accession>
<comment type="catalytic activity">
    <reaction evidence="6">
        <text>4 Fe(2+) + O2 + 4 H(+) = 4 Fe(3+) + 2 H2O</text>
        <dbReference type="Rhea" id="RHEA:11148"/>
        <dbReference type="ChEBI" id="CHEBI:15377"/>
        <dbReference type="ChEBI" id="CHEBI:15378"/>
        <dbReference type="ChEBI" id="CHEBI:15379"/>
        <dbReference type="ChEBI" id="CHEBI:29033"/>
        <dbReference type="ChEBI" id="CHEBI:29034"/>
        <dbReference type="EC" id="1.16.3.1"/>
    </reaction>
</comment>
<sequence length="174" mass="20229">MEKIKVANKYQKSIDLLNDALGKEIATSLQYMYFHVHFEDAGYEYLSKKMRMISIAEMRHSEELSDRILFLQGDVNMNPSFTTRQISDPKEMFRFAIQLEQSTIDSYNDAARIAAEADDSVTHKMFQDLAVEEEEHLDYFRNELQNLLDYGDKEYLALQSFARSKAEAEGKVSE</sequence>
<dbReference type="GO" id="GO:0008199">
    <property type="term" value="F:ferric iron binding"/>
    <property type="evidence" value="ECO:0007669"/>
    <property type="project" value="InterPro"/>
</dbReference>
<dbReference type="Proteomes" id="UP000187417">
    <property type="component" value="Unassembled WGS sequence"/>
</dbReference>
<dbReference type="InterPro" id="IPR008331">
    <property type="entry name" value="Ferritin_DPS_dom"/>
</dbReference>
<comment type="function">
    <text evidence="6">Iron-storage protein, whose ferroxidase center binds Fe(2+), oxidizes it using dioxygen to Fe(3+), and participates in the subsequent Fe(3+) oxide mineral core formation within the central cavity of the BFR protein shell.</text>
</comment>
<evidence type="ECO:0000256" key="4">
    <source>
        <dbReference type="ARBA" id="ARBA00022723"/>
    </source>
</evidence>
<dbReference type="GO" id="GO:0004322">
    <property type="term" value="F:ferroxidase activity"/>
    <property type="evidence" value="ECO:0007669"/>
    <property type="project" value="UniProtKB-EC"/>
</dbReference>
<feature type="binding site" description="axial binding residue" evidence="7">
    <location>
        <position position="58"/>
    </location>
    <ligand>
        <name>heme b</name>
        <dbReference type="ChEBI" id="CHEBI:60344"/>
        <note>ligand shared between dimeric partners</note>
    </ligand>
    <ligandPart>
        <name>Fe</name>
        <dbReference type="ChEBI" id="CHEBI:18248"/>
    </ligandPart>
</feature>
<evidence type="ECO:0000259" key="8">
    <source>
        <dbReference type="PROSITE" id="PS50905"/>
    </source>
</evidence>
<dbReference type="GO" id="GO:0006826">
    <property type="term" value="P:iron ion transport"/>
    <property type="evidence" value="ECO:0007669"/>
    <property type="project" value="InterPro"/>
</dbReference>
<keyword evidence="3" id="KW-0349">Heme</keyword>
<dbReference type="PANTHER" id="PTHR30295:SF0">
    <property type="entry name" value="BACTERIOFERRITIN"/>
    <property type="match status" value="1"/>
</dbReference>
<feature type="binding site" evidence="7">
    <location>
        <position position="100"/>
    </location>
    <ligand>
        <name>Fe cation</name>
        <dbReference type="ChEBI" id="CHEBI:24875"/>
        <label>2</label>
    </ligand>
</feature>
<dbReference type="AlphaFoldDB" id="A0A1Q6F515"/>
<feature type="binding site" evidence="7">
    <location>
        <position position="136"/>
    </location>
    <ligand>
        <name>Fe cation</name>
        <dbReference type="ChEBI" id="CHEBI:24875"/>
        <label>2</label>
    </ligand>
</feature>
<dbReference type="STRING" id="28117.BHV66_07375"/>
<dbReference type="PANTHER" id="PTHR30295">
    <property type="entry name" value="BACTERIOFERRITIN"/>
    <property type="match status" value="1"/>
</dbReference>
<feature type="binding site" evidence="7">
    <location>
        <position position="57"/>
    </location>
    <ligand>
        <name>Fe cation</name>
        <dbReference type="ChEBI" id="CHEBI:24875"/>
        <label>1</label>
    </ligand>
</feature>
<comment type="caution">
    <text evidence="9">The sequence shown here is derived from an EMBL/GenBank/DDBJ whole genome shotgun (WGS) entry which is preliminary data.</text>
</comment>
<dbReference type="EMBL" id="MNQH01000031">
    <property type="protein sequence ID" value="OKY93898.1"/>
    <property type="molecule type" value="Genomic_DNA"/>
</dbReference>
<feature type="binding site" evidence="7">
    <location>
        <position position="133"/>
    </location>
    <ligand>
        <name>Fe cation</name>
        <dbReference type="ChEBI" id="CHEBI:24875"/>
        <label>2</label>
    </ligand>
</feature>
<name>A0A1Q6F515_9BACT</name>
<organism evidence="9 10">
    <name type="scientific">Alistipes putredinis</name>
    <dbReference type="NCBI Taxonomy" id="28117"/>
    <lineage>
        <taxon>Bacteria</taxon>
        <taxon>Pseudomonadati</taxon>
        <taxon>Bacteroidota</taxon>
        <taxon>Bacteroidia</taxon>
        <taxon>Bacteroidales</taxon>
        <taxon>Rikenellaceae</taxon>
        <taxon>Alistipes</taxon>
    </lineage>
</organism>
<proteinExistence type="inferred from homology"/>
<keyword evidence="5 6" id="KW-0408">Iron</keyword>
<comment type="similarity">
    <text evidence="1 6">Belongs to the bacterioferritin family.</text>
</comment>
<dbReference type="GO" id="GO:0005829">
    <property type="term" value="C:cytosol"/>
    <property type="evidence" value="ECO:0007669"/>
    <property type="project" value="TreeGrafter"/>
</dbReference>
<evidence type="ECO:0000313" key="10">
    <source>
        <dbReference type="Proteomes" id="UP000187417"/>
    </source>
</evidence>
<evidence type="ECO:0000256" key="5">
    <source>
        <dbReference type="ARBA" id="ARBA00023004"/>
    </source>
</evidence>
<keyword evidence="4 6" id="KW-0479">Metal-binding</keyword>
<dbReference type="InterPro" id="IPR012347">
    <property type="entry name" value="Ferritin-like"/>
</dbReference>
<dbReference type="InterPro" id="IPR002024">
    <property type="entry name" value="Bacterioferritin"/>
</dbReference>
<feature type="binding site" evidence="7">
    <location>
        <position position="133"/>
    </location>
    <ligand>
        <name>Fe cation</name>
        <dbReference type="ChEBI" id="CHEBI:24875"/>
        <label>1</label>
    </ligand>
</feature>
<protein>
    <recommendedName>
        <fullName evidence="6">Bacterioferritin</fullName>
        <ecNumber evidence="6">1.16.3.1</ecNumber>
    </recommendedName>
</protein>